<reference evidence="3" key="2">
    <citation type="submission" date="2020-05" db="UniProtKB">
        <authorList>
            <consortium name="EnsemblMetazoa"/>
        </authorList>
    </citation>
    <scope>IDENTIFICATION</scope>
</reference>
<dbReference type="VEuPathDB" id="VectorBase:ASIC007956"/>
<dbReference type="EnsemblMetazoa" id="ASIC007956-RA">
    <property type="protein sequence ID" value="ASIC007956-PA"/>
    <property type="gene ID" value="ASIC007956"/>
</dbReference>
<organism evidence="2">
    <name type="scientific">Anopheles sinensis</name>
    <name type="common">Mosquito</name>
    <dbReference type="NCBI Taxonomy" id="74873"/>
    <lineage>
        <taxon>Eukaryota</taxon>
        <taxon>Metazoa</taxon>
        <taxon>Ecdysozoa</taxon>
        <taxon>Arthropoda</taxon>
        <taxon>Hexapoda</taxon>
        <taxon>Insecta</taxon>
        <taxon>Pterygota</taxon>
        <taxon>Neoptera</taxon>
        <taxon>Endopterygota</taxon>
        <taxon>Diptera</taxon>
        <taxon>Nematocera</taxon>
        <taxon>Culicoidea</taxon>
        <taxon>Culicidae</taxon>
        <taxon>Anophelinae</taxon>
        <taxon>Anopheles</taxon>
    </lineage>
</organism>
<keyword evidence="4" id="KW-1185">Reference proteome</keyword>
<dbReference type="Proteomes" id="UP000030765">
    <property type="component" value="Unassembled WGS sequence"/>
</dbReference>
<evidence type="ECO:0000313" key="3">
    <source>
        <dbReference type="EnsemblMetazoa" id="ASIC007956-PA"/>
    </source>
</evidence>
<protein>
    <submittedName>
        <fullName evidence="2 3">Butyryl-CoA dehydrogenase</fullName>
    </submittedName>
</protein>
<sequence>MSNEGERMRGGRIEPTEMASPPSIRGGVGTTEGARMADSRSTPDPSTIHHSPREQNGQGTGPSQEEGHPEAGSKENPISAKRRQIELTARELEWQMRELAFEEERRAYELERNVVASDTQSTSLAEMRKADEWLDTTDRCGEVQRGVGFPDAHPVERGFSEWRRMMEASAGVNRHSE</sequence>
<feature type="compositionally biased region" description="Basic and acidic residues" evidence="1">
    <location>
        <begin position="1"/>
        <end position="15"/>
    </location>
</feature>
<reference evidence="2 4" key="1">
    <citation type="journal article" date="2014" name="BMC Genomics">
        <title>Genome sequence of Anopheles sinensis provides insight into genetics basis of mosquito competence for malaria parasites.</title>
        <authorList>
            <person name="Zhou D."/>
            <person name="Zhang D."/>
            <person name="Ding G."/>
            <person name="Shi L."/>
            <person name="Hou Q."/>
            <person name="Ye Y."/>
            <person name="Xu Y."/>
            <person name="Zhou H."/>
            <person name="Xiong C."/>
            <person name="Li S."/>
            <person name="Yu J."/>
            <person name="Hong S."/>
            <person name="Yu X."/>
            <person name="Zou P."/>
            <person name="Chen C."/>
            <person name="Chang X."/>
            <person name="Wang W."/>
            <person name="Lv Y."/>
            <person name="Sun Y."/>
            <person name="Ma L."/>
            <person name="Shen B."/>
            <person name="Zhu C."/>
        </authorList>
    </citation>
    <scope>NUCLEOTIDE SEQUENCE [LARGE SCALE GENOMIC DNA]</scope>
</reference>
<proteinExistence type="predicted"/>
<gene>
    <name evidence="2" type="ORF">ZHAS_00007956</name>
</gene>
<dbReference type="AlphaFoldDB" id="A0A084VR69"/>
<dbReference type="EMBL" id="KE525018">
    <property type="protein sequence ID" value="KFB40463.1"/>
    <property type="molecule type" value="Genomic_DNA"/>
</dbReference>
<accession>A0A084VR69</accession>
<evidence type="ECO:0000313" key="4">
    <source>
        <dbReference type="Proteomes" id="UP000030765"/>
    </source>
</evidence>
<evidence type="ECO:0000313" key="2">
    <source>
        <dbReference type="EMBL" id="KFB40463.1"/>
    </source>
</evidence>
<dbReference type="EMBL" id="ATLV01015500">
    <property type="status" value="NOT_ANNOTATED_CDS"/>
    <property type="molecule type" value="Genomic_DNA"/>
</dbReference>
<feature type="region of interest" description="Disordered" evidence="1">
    <location>
        <begin position="1"/>
        <end position="84"/>
    </location>
</feature>
<evidence type="ECO:0000256" key="1">
    <source>
        <dbReference type="SAM" id="MobiDB-lite"/>
    </source>
</evidence>
<name>A0A084VR69_ANOSI</name>
<feature type="compositionally biased region" description="Polar residues" evidence="1">
    <location>
        <begin position="39"/>
        <end position="63"/>
    </location>
</feature>